<keyword evidence="5 7" id="KW-0573">Peptidoglycan synthesis</keyword>
<feature type="active site" description="Proton donor/acceptor" evidence="7">
    <location>
        <position position="105"/>
    </location>
</feature>
<dbReference type="Proteomes" id="UP001276564">
    <property type="component" value="Unassembled WGS sequence"/>
</dbReference>
<dbReference type="Gene3D" id="2.40.440.10">
    <property type="entry name" value="L,D-transpeptidase catalytic domain-like"/>
    <property type="match status" value="1"/>
</dbReference>
<evidence type="ECO:0000313" key="9">
    <source>
        <dbReference type="EMBL" id="MDX8539049.1"/>
    </source>
</evidence>
<feature type="active site" description="Nucleophile" evidence="7">
    <location>
        <position position="127"/>
    </location>
</feature>
<dbReference type="EMBL" id="JAVIIP010000007">
    <property type="protein sequence ID" value="MDX8539049.1"/>
    <property type="molecule type" value="Genomic_DNA"/>
</dbReference>
<dbReference type="CDD" id="cd16913">
    <property type="entry name" value="YkuD_like"/>
    <property type="match status" value="1"/>
</dbReference>
<evidence type="ECO:0000256" key="4">
    <source>
        <dbReference type="ARBA" id="ARBA00022960"/>
    </source>
</evidence>
<dbReference type="Pfam" id="PF03734">
    <property type="entry name" value="YkuD"/>
    <property type="match status" value="1"/>
</dbReference>
<gene>
    <name evidence="9" type="ORF">RFM23_15635</name>
</gene>
<evidence type="ECO:0000256" key="7">
    <source>
        <dbReference type="PROSITE-ProRule" id="PRU01373"/>
    </source>
</evidence>
<protein>
    <submittedName>
        <fullName evidence="9">L,D-transpeptidase family protein</fullName>
    </submittedName>
</protein>
<proteinExistence type="inferred from homology"/>
<dbReference type="SUPFAM" id="SSF141523">
    <property type="entry name" value="L,D-transpeptidase catalytic domain-like"/>
    <property type="match status" value="1"/>
</dbReference>
<keyword evidence="4 7" id="KW-0133">Cell shape</keyword>
<dbReference type="PANTHER" id="PTHR36699:SF1">
    <property type="entry name" value="L,D-TRANSPEPTIDASE YAFK-RELATED"/>
    <property type="match status" value="1"/>
</dbReference>
<name>A0ABU5AP30_9HYPH</name>
<evidence type="ECO:0000259" key="8">
    <source>
        <dbReference type="PROSITE" id="PS52029"/>
    </source>
</evidence>
<evidence type="ECO:0000256" key="3">
    <source>
        <dbReference type="ARBA" id="ARBA00022679"/>
    </source>
</evidence>
<keyword evidence="10" id="KW-1185">Reference proteome</keyword>
<evidence type="ECO:0000313" key="10">
    <source>
        <dbReference type="Proteomes" id="UP001276564"/>
    </source>
</evidence>
<evidence type="ECO:0000256" key="2">
    <source>
        <dbReference type="ARBA" id="ARBA00005992"/>
    </source>
</evidence>
<dbReference type="PANTHER" id="PTHR36699">
    <property type="entry name" value="LD-TRANSPEPTIDASE"/>
    <property type="match status" value="1"/>
</dbReference>
<dbReference type="InterPro" id="IPR038063">
    <property type="entry name" value="Transpep_catalytic_dom"/>
</dbReference>
<comment type="pathway">
    <text evidence="1 7">Cell wall biogenesis; peptidoglycan biosynthesis.</text>
</comment>
<feature type="domain" description="L,D-TPase catalytic" evidence="8">
    <location>
        <begin position="14"/>
        <end position="151"/>
    </location>
</feature>
<accession>A0ABU5AP30</accession>
<comment type="caution">
    <text evidence="9">The sequence shown here is derived from an EMBL/GenBank/DDBJ whole genome shotgun (WGS) entry which is preliminary data.</text>
</comment>
<evidence type="ECO:0000256" key="6">
    <source>
        <dbReference type="ARBA" id="ARBA00023316"/>
    </source>
</evidence>
<dbReference type="InterPro" id="IPR005490">
    <property type="entry name" value="LD_TPept_cat_dom"/>
</dbReference>
<sequence>MVWASTALAGEQVYLVRVEKSERRLDLIGDGGKILRSYGIALGGEPFGPKRQEGDERTPEGRYVLDWRNANSAAYKSIHISYPNADDLAAAKARGVDAGGMIMIHGQPNGFGWLGWLLQLVDWTDGCVAVTDSDMDEIWTMVAAGTPIEIRQ</sequence>
<evidence type="ECO:0000256" key="1">
    <source>
        <dbReference type="ARBA" id="ARBA00004752"/>
    </source>
</evidence>
<comment type="similarity">
    <text evidence="2">Belongs to the YkuD family.</text>
</comment>
<dbReference type="RefSeq" id="WP_320320769.1">
    <property type="nucleotide sequence ID" value="NZ_JAVIIP010000007.1"/>
</dbReference>
<evidence type="ECO:0000256" key="5">
    <source>
        <dbReference type="ARBA" id="ARBA00022984"/>
    </source>
</evidence>
<reference evidence="9 10" key="1">
    <citation type="submission" date="2023-08" db="EMBL/GenBank/DDBJ databases">
        <title>Implementing the SeqCode for naming new Mesorhizobium species isolated from Vachellia karroo root nodules.</title>
        <authorList>
            <person name="Van Lill M."/>
        </authorList>
    </citation>
    <scope>NUCLEOTIDE SEQUENCE [LARGE SCALE GENOMIC DNA]</scope>
    <source>
        <strain evidence="9 10">VK4B</strain>
    </source>
</reference>
<dbReference type="PROSITE" id="PS52029">
    <property type="entry name" value="LD_TPASE"/>
    <property type="match status" value="1"/>
</dbReference>
<keyword evidence="6 7" id="KW-0961">Cell wall biogenesis/degradation</keyword>
<organism evidence="9 10">
    <name type="scientific">Mesorhizobium abyssinicae</name>
    <dbReference type="NCBI Taxonomy" id="1209958"/>
    <lineage>
        <taxon>Bacteria</taxon>
        <taxon>Pseudomonadati</taxon>
        <taxon>Pseudomonadota</taxon>
        <taxon>Alphaproteobacteria</taxon>
        <taxon>Hyphomicrobiales</taxon>
        <taxon>Phyllobacteriaceae</taxon>
        <taxon>Mesorhizobium</taxon>
    </lineage>
</organism>
<keyword evidence="3" id="KW-0808">Transferase</keyword>